<comment type="caution">
    <text evidence="5">The sequence shown here is derived from an EMBL/GenBank/DDBJ whole genome shotgun (WGS) entry which is preliminary data.</text>
</comment>
<reference evidence="5" key="1">
    <citation type="submission" date="2021-03" db="EMBL/GenBank/DDBJ databases">
        <authorList>
            <person name="Tagirdzhanova G."/>
        </authorList>
    </citation>
    <scope>NUCLEOTIDE SEQUENCE</scope>
</reference>
<dbReference type="GO" id="GO:0006368">
    <property type="term" value="P:transcription elongation by RNA polymerase II"/>
    <property type="evidence" value="ECO:0007669"/>
    <property type="project" value="InterPro"/>
</dbReference>
<dbReference type="PANTHER" id="PTHR23188">
    <property type="entry name" value="RNA POLYMERASE II-ASSOCIATED FACTOR 1 HOMOLOG"/>
    <property type="match status" value="1"/>
</dbReference>
<name>A0A8H3FDR6_9LECA</name>
<accession>A0A8H3FDR6</accession>
<dbReference type="OrthoDB" id="10260285at2759"/>
<comment type="subcellular location">
    <subcellularLocation>
        <location evidence="1">Nucleus</location>
    </subcellularLocation>
</comment>
<dbReference type="Pfam" id="PF03985">
    <property type="entry name" value="Paf1"/>
    <property type="match status" value="1"/>
</dbReference>
<dbReference type="Proteomes" id="UP000664521">
    <property type="component" value="Unassembled WGS sequence"/>
</dbReference>
<dbReference type="PANTHER" id="PTHR23188:SF12">
    <property type="entry name" value="RNA POLYMERASE II-ASSOCIATED FACTOR 1 HOMOLOG"/>
    <property type="match status" value="1"/>
</dbReference>
<proteinExistence type="inferred from homology"/>
<dbReference type="EMBL" id="CAJPDS010000023">
    <property type="protein sequence ID" value="CAF9918981.1"/>
    <property type="molecule type" value="Genomic_DNA"/>
</dbReference>
<evidence type="ECO:0000256" key="1">
    <source>
        <dbReference type="ARBA" id="ARBA00004123"/>
    </source>
</evidence>
<evidence type="ECO:0000313" key="6">
    <source>
        <dbReference type="Proteomes" id="UP000664521"/>
    </source>
</evidence>
<dbReference type="InterPro" id="IPR007133">
    <property type="entry name" value="RNA_pol_II-assoc_Paf1"/>
</dbReference>
<dbReference type="GO" id="GO:0003682">
    <property type="term" value="F:chromatin binding"/>
    <property type="evidence" value="ECO:0007669"/>
    <property type="project" value="TreeGrafter"/>
</dbReference>
<evidence type="ECO:0008006" key="7">
    <source>
        <dbReference type="Google" id="ProtNLM"/>
    </source>
</evidence>
<comment type="similarity">
    <text evidence="2">Belongs to the PAF1 family.</text>
</comment>
<feature type="compositionally biased region" description="Basic and acidic residues" evidence="4">
    <location>
        <begin position="439"/>
        <end position="455"/>
    </location>
</feature>
<evidence type="ECO:0000313" key="5">
    <source>
        <dbReference type="EMBL" id="CAF9918981.1"/>
    </source>
</evidence>
<feature type="region of interest" description="Disordered" evidence="4">
    <location>
        <begin position="439"/>
        <end position="461"/>
    </location>
</feature>
<evidence type="ECO:0000256" key="2">
    <source>
        <dbReference type="ARBA" id="ARBA00007560"/>
    </source>
</evidence>
<evidence type="ECO:0000256" key="3">
    <source>
        <dbReference type="ARBA" id="ARBA00023242"/>
    </source>
</evidence>
<gene>
    <name evidence="5" type="ORF">HETSPECPRED_003912</name>
</gene>
<dbReference type="GO" id="GO:0016593">
    <property type="term" value="C:Cdc73/Paf1 complex"/>
    <property type="evidence" value="ECO:0007669"/>
    <property type="project" value="InterPro"/>
</dbReference>
<dbReference type="GO" id="GO:0000993">
    <property type="term" value="F:RNA polymerase II complex binding"/>
    <property type="evidence" value="ECO:0007669"/>
    <property type="project" value="TreeGrafter"/>
</dbReference>
<protein>
    <recommendedName>
        <fullName evidence="7">Paf1-domain-containing protein</fullName>
    </recommendedName>
</protein>
<keyword evidence="6" id="KW-1185">Reference proteome</keyword>
<keyword evidence="3" id="KW-0539">Nucleus</keyword>
<organism evidence="5 6">
    <name type="scientific">Heterodermia speciosa</name>
    <dbReference type="NCBI Taxonomy" id="116794"/>
    <lineage>
        <taxon>Eukaryota</taxon>
        <taxon>Fungi</taxon>
        <taxon>Dikarya</taxon>
        <taxon>Ascomycota</taxon>
        <taxon>Pezizomycotina</taxon>
        <taxon>Lecanoromycetes</taxon>
        <taxon>OSLEUM clade</taxon>
        <taxon>Lecanoromycetidae</taxon>
        <taxon>Caliciales</taxon>
        <taxon>Physciaceae</taxon>
        <taxon>Heterodermia</taxon>
    </lineage>
</organism>
<feature type="region of interest" description="Disordered" evidence="4">
    <location>
        <begin position="141"/>
        <end position="163"/>
    </location>
</feature>
<dbReference type="AlphaFoldDB" id="A0A8H3FDR6"/>
<sequence>MSAPAGRSERVYHQDYIARIRYENALPPPPGAPKLLDIPMEGLNYYTSAAFASRMARQQPLNIEADAELGMPIDLVGMPGIFDGDESSIQAPLSIPPVHPRDKPLLRPLSEIGKLKYATGGHSFLRRTEYIATGDARARDTANNRNLTKPSTKKRKQVDTSKDDPVNILRATVKGFDIAHPEDAYTGPDGENNRIRGSEPTPAEIEAWKRPRHPTNPELRLLDTYPLLPDFDAIPDSGSYQIVKFAPNPSQATDVRDSRMDVGLLSFMELSPQAQAAIAEDYKNKLAAHQADPTRNPMPGPMFSYHFFLPQNEEGMRTIKRKLGTDELEIDDADGEPDQVRFDHVRIYDTSRSVINADYPYKEIALALHDRETESPVHASDSVYDSARSEKAALYYPLGAKVQLKPRRNRNLAQLGLAGRTSEEDGEIIDGVYVSFREPDEAETQRREGHIREVDSTFEEL</sequence>
<evidence type="ECO:0000256" key="4">
    <source>
        <dbReference type="SAM" id="MobiDB-lite"/>
    </source>
</evidence>